<feature type="domain" description="ABC transmembrane type-1" evidence="9">
    <location>
        <begin position="1"/>
        <end position="270"/>
    </location>
</feature>
<evidence type="ECO:0000259" key="8">
    <source>
        <dbReference type="PROSITE" id="PS50893"/>
    </source>
</evidence>
<evidence type="ECO:0000256" key="2">
    <source>
        <dbReference type="ARBA" id="ARBA00022692"/>
    </source>
</evidence>
<dbReference type="InterPro" id="IPR003439">
    <property type="entry name" value="ABC_transporter-like_ATP-bd"/>
</dbReference>
<evidence type="ECO:0000256" key="5">
    <source>
        <dbReference type="ARBA" id="ARBA00022989"/>
    </source>
</evidence>
<dbReference type="InterPro" id="IPR036640">
    <property type="entry name" value="ABC1_TM_sf"/>
</dbReference>
<name>A0A412PFB3_9FIRM</name>
<dbReference type="InterPro" id="IPR011527">
    <property type="entry name" value="ABC1_TM_dom"/>
</dbReference>
<organism evidence="10 11">
    <name type="scientific">Solobacterium moorei</name>
    <dbReference type="NCBI Taxonomy" id="102148"/>
    <lineage>
        <taxon>Bacteria</taxon>
        <taxon>Bacillati</taxon>
        <taxon>Bacillota</taxon>
        <taxon>Erysipelotrichia</taxon>
        <taxon>Erysipelotrichales</taxon>
        <taxon>Erysipelotrichaceae</taxon>
        <taxon>Solobacterium</taxon>
    </lineage>
</organism>
<evidence type="ECO:0000313" key="10">
    <source>
        <dbReference type="EMBL" id="RGT56313.1"/>
    </source>
</evidence>
<dbReference type="Gene3D" id="1.20.1560.10">
    <property type="entry name" value="ABC transporter type 1, transmembrane domain"/>
    <property type="match status" value="1"/>
</dbReference>
<dbReference type="Gene3D" id="3.40.50.300">
    <property type="entry name" value="P-loop containing nucleotide triphosphate hydrolases"/>
    <property type="match status" value="1"/>
</dbReference>
<dbReference type="InterPro" id="IPR003593">
    <property type="entry name" value="AAA+_ATPase"/>
</dbReference>
<keyword evidence="4 10" id="KW-0067">ATP-binding</keyword>
<keyword evidence="6 7" id="KW-0472">Membrane</keyword>
<keyword evidence="2 7" id="KW-0812">Transmembrane</keyword>
<accession>A0A412PFB3</accession>
<dbReference type="EMBL" id="QRWX01000002">
    <property type="protein sequence ID" value="RGT56313.1"/>
    <property type="molecule type" value="Genomic_DNA"/>
</dbReference>
<comment type="subcellular location">
    <subcellularLocation>
        <location evidence="1">Cell membrane</location>
        <topology evidence="1">Multi-pass membrane protein</topology>
    </subcellularLocation>
</comment>
<feature type="transmembrane region" description="Helical" evidence="7">
    <location>
        <begin position="210"/>
        <end position="234"/>
    </location>
</feature>
<dbReference type="Pfam" id="PF00005">
    <property type="entry name" value="ABC_tran"/>
    <property type="match status" value="1"/>
</dbReference>
<feature type="transmembrane region" description="Helical" evidence="7">
    <location>
        <begin position="23"/>
        <end position="50"/>
    </location>
</feature>
<proteinExistence type="predicted"/>
<gene>
    <name evidence="10" type="ORF">DWX20_05780</name>
</gene>
<dbReference type="AlphaFoldDB" id="A0A412PFB3"/>
<dbReference type="SUPFAM" id="SSF90123">
    <property type="entry name" value="ABC transporter transmembrane region"/>
    <property type="match status" value="1"/>
</dbReference>
<feature type="transmembrane region" description="Helical" evidence="7">
    <location>
        <begin position="130"/>
        <end position="150"/>
    </location>
</feature>
<feature type="transmembrane region" description="Helical" evidence="7">
    <location>
        <begin position="106"/>
        <end position="124"/>
    </location>
</feature>
<dbReference type="GO" id="GO:0016887">
    <property type="term" value="F:ATP hydrolysis activity"/>
    <property type="evidence" value="ECO:0007669"/>
    <property type="project" value="InterPro"/>
</dbReference>
<keyword evidence="5 7" id="KW-1133">Transmembrane helix</keyword>
<dbReference type="Pfam" id="PF00664">
    <property type="entry name" value="ABC_membrane"/>
    <property type="match status" value="1"/>
</dbReference>
<comment type="caution">
    <text evidence="10">The sequence shown here is derived from an EMBL/GenBank/DDBJ whole genome shotgun (WGS) entry which is preliminary data.</text>
</comment>
<dbReference type="RefSeq" id="WP_118764815.1">
    <property type="nucleotide sequence ID" value="NZ_CABJCF010000002.1"/>
</dbReference>
<dbReference type="SMART" id="SM00382">
    <property type="entry name" value="AAA"/>
    <property type="match status" value="1"/>
</dbReference>
<keyword evidence="3" id="KW-0547">Nucleotide-binding</keyword>
<dbReference type="InterPro" id="IPR027417">
    <property type="entry name" value="P-loop_NTPase"/>
</dbReference>
<dbReference type="GO" id="GO:0015421">
    <property type="term" value="F:ABC-type oligopeptide transporter activity"/>
    <property type="evidence" value="ECO:0007669"/>
    <property type="project" value="TreeGrafter"/>
</dbReference>
<dbReference type="PANTHER" id="PTHR43394:SF1">
    <property type="entry name" value="ATP-BINDING CASSETTE SUB-FAMILY B MEMBER 10, MITOCHONDRIAL"/>
    <property type="match status" value="1"/>
</dbReference>
<evidence type="ECO:0000256" key="4">
    <source>
        <dbReference type="ARBA" id="ARBA00022840"/>
    </source>
</evidence>
<evidence type="ECO:0000259" key="9">
    <source>
        <dbReference type="PROSITE" id="PS50929"/>
    </source>
</evidence>
<dbReference type="Proteomes" id="UP000284731">
    <property type="component" value="Unassembled WGS sequence"/>
</dbReference>
<sequence>MFSGCSSNTKNFFDNAGKYEVGYIIRIIILYFLIHAVYIFSQYVCMIYAFKGGVIFEKDLKKKYFKSLFSRHDYEFRKKEIGDYISFQANDITALEQDYLQPFIDIIRSGNMFLVYSLVLFIGIDWRIALIIITTSIISISIPKIFGGLLEKHRDIYQSELAKYVVKITDLLEGFRLINNRTINNIEKQYEKSLQEVAEKRYSFGKVKSFTLSLSLFLTKMVKVITFISIVVLFCQKEITIGTGVATLSYVSSLIDPIDNILYDITTMRSVRKIRDEYISFIKYKRDNKPKKDSFTKVISLKNVGYEYENFKLQNISFDIKLGKKYIIVGGNGTGKSTLLKLIAGYLKPQAGNILIDGKDINDVDHSDLISYIDQNDHIFKENIENNITVYNSYKYERQKYMGLSLKINHILNSTRSNCQKMSGGEKQIISLLRAISKEGDILLMDEPFSAVDYEHASILTNAITTDKIFKSKTVVMITHGISKENIEKFDYQIAMRAGNAEVSEITLNNLEIMSNTKLCKKD</sequence>
<dbReference type="CDD" id="cd03228">
    <property type="entry name" value="ABCC_MRP_Like"/>
    <property type="match status" value="1"/>
</dbReference>
<evidence type="ECO:0000256" key="1">
    <source>
        <dbReference type="ARBA" id="ARBA00004651"/>
    </source>
</evidence>
<dbReference type="PROSITE" id="PS50929">
    <property type="entry name" value="ABC_TM1F"/>
    <property type="match status" value="1"/>
</dbReference>
<dbReference type="PANTHER" id="PTHR43394">
    <property type="entry name" value="ATP-DEPENDENT PERMEASE MDL1, MITOCHONDRIAL"/>
    <property type="match status" value="1"/>
</dbReference>
<dbReference type="GO" id="GO:0005524">
    <property type="term" value="F:ATP binding"/>
    <property type="evidence" value="ECO:0007669"/>
    <property type="project" value="UniProtKB-KW"/>
</dbReference>
<evidence type="ECO:0000256" key="7">
    <source>
        <dbReference type="SAM" id="Phobius"/>
    </source>
</evidence>
<evidence type="ECO:0000256" key="3">
    <source>
        <dbReference type="ARBA" id="ARBA00022741"/>
    </source>
</evidence>
<dbReference type="PROSITE" id="PS50893">
    <property type="entry name" value="ABC_TRANSPORTER_2"/>
    <property type="match status" value="1"/>
</dbReference>
<dbReference type="InterPro" id="IPR039421">
    <property type="entry name" value="Type_1_exporter"/>
</dbReference>
<evidence type="ECO:0000256" key="6">
    <source>
        <dbReference type="ARBA" id="ARBA00023136"/>
    </source>
</evidence>
<dbReference type="SUPFAM" id="SSF52540">
    <property type="entry name" value="P-loop containing nucleoside triphosphate hydrolases"/>
    <property type="match status" value="1"/>
</dbReference>
<evidence type="ECO:0000313" key="11">
    <source>
        <dbReference type="Proteomes" id="UP000284731"/>
    </source>
</evidence>
<reference evidence="10 11" key="1">
    <citation type="submission" date="2018-08" db="EMBL/GenBank/DDBJ databases">
        <title>A genome reference for cultivated species of the human gut microbiota.</title>
        <authorList>
            <person name="Zou Y."/>
            <person name="Xue W."/>
            <person name="Luo G."/>
        </authorList>
    </citation>
    <scope>NUCLEOTIDE SEQUENCE [LARGE SCALE GENOMIC DNA]</scope>
    <source>
        <strain evidence="10 11">AF18-46</strain>
    </source>
</reference>
<protein>
    <submittedName>
        <fullName evidence="10">ABC transporter ATP-binding protein</fullName>
    </submittedName>
</protein>
<dbReference type="GO" id="GO:0005886">
    <property type="term" value="C:plasma membrane"/>
    <property type="evidence" value="ECO:0007669"/>
    <property type="project" value="UniProtKB-SubCell"/>
</dbReference>
<feature type="domain" description="ABC transporter" evidence="8">
    <location>
        <begin position="296"/>
        <end position="523"/>
    </location>
</feature>